<comment type="caution">
    <text evidence="1">The sequence shown here is derived from an EMBL/GenBank/DDBJ whole genome shotgun (WGS) entry which is preliminary data.</text>
</comment>
<accession>A0ABT3NC77</accession>
<name>A0ABT3NC77_9BACT</name>
<organism evidence="1 2">
    <name type="scientific">Desulfobotulus pelophilus</name>
    <dbReference type="NCBI Taxonomy" id="2823377"/>
    <lineage>
        <taxon>Bacteria</taxon>
        <taxon>Pseudomonadati</taxon>
        <taxon>Thermodesulfobacteriota</taxon>
        <taxon>Desulfobacteria</taxon>
        <taxon>Desulfobacterales</taxon>
        <taxon>Desulfobacteraceae</taxon>
        <taxon>Desulfobotulus</taxon>
    </lineage>
</organism>
<keyword evidence="2" id="KW-1185">Reference proteome</keyword>
<evidence type="ECO:0000313" key="1">
    <source>
        <dbReference type="EMBL" id="MCW7755066.1"/>
    </source>
</evidence>
<proteinExistence type="predicted"/>
<evidence type="ECO:0000313" key="2">
    <source>
        <dbReference type="Proteomes" id="UP001209681"/>
    </source>
</evidence>
<dbReference type="EMBL" id="JAPFPW010000021">
    <property type="protein sequence ID" value="MCW7755066.1"/>
    <property type="molecule type" value="Genomic_DNA"/>
</dbReference>
<gene>
    <name evidence="1" type="ORF">OOT00_13840</name>
</gene>
<protein>
    <submittedName>
        <fullName evidence="1">Uncharacterized protein</fullName>
    </submittedName>
</protein>
<dbReference type="Proteomes" id="UP001209681">
    <property type="component" value="Unassembled WGS sequence"/>
</dbReference>
<dbReference type="RefSeq" id="WP_265425981.1">
    <property type="nucleotide sequence ID" value="NZ_JAPFPW010000021.1"/>
</dbReference>
<reference evidence="1 2" key="1">
    <citation type="submission" date="2022-11" db="EMBL/GenBank/DDBJ databases">
        <title>Desulfobotulus tamanensis H1 sp. nov. - anaerobic, alkaliphilic, sulphate reducing bacterium isolated from terrestrial mud volcano.</title>
        <authorList>
            <person name="Frolova A."/>
            <person name="Merkel A.Y."/>
            <person name="Slobodkin A.I."/>
        </authorList>
    </citation>
    <scope>NUCLEOTIDE SEQUENCE [LARGE SCALE GENOMIC DNA]</scope>
    <source>
        <strain evidence="1 2">H1</strain>
    </source>
</reference>
<sequence>MDKVIFGDNQFFGVNHLSEEKARQQMKKFKDIKNILRVLDDVNDMGIKTFMVTTYESVEQICDHVRINSDQYKDFKINPCLPYAHKYANSVAAMGIFGTLKKYLKGNIVQSISKGGVALARKDFEKIMEILIDAELSIFKGVTVEAVFLQNVVTDLLLGLGMFDFFEAFVRYVENRYKVRAGFITMNMPMLYDVLESRGISNPVICSSINKINFRMSGGIEQYKTYLAEKEFHAIAMQVLAAGALRPKEAMEFIGSLEGVDSVLFGSSTKEHILDTKLLIEQYL</sequence>